<dbReference type="EMBL" id="JBHRTR010000036">
    <property type="protein sequence ID" value="MFC3230039.1"/>
    <property type="molecule type" value="Genomic_DNA"/>
</dbReference>
<dbReference type="Pfam" id="PF12833">
    <property type="entry name" value="HTH_18"/>
    <property type="match status" value="1"/>
</dbReference>
<dbReference type="PANTHER" id="PTHR46796:SF6">
    <property type="entry name" value="ARAC SUBFAMILY"/>
    <property type="match status" value="1"/>
</dbReference>
<keyword evidence="1" id="KW-0805">Transcription regulation</keyword>
<dbReference type="RefSeq" id="WP_379904827.1">
    <property type="nucleotide sequence ID" value="NZ_JBHRTR010000036.1"/>
</dbReference>
<organism evidence="5 6">
    <name type="scientific">Marinibaculum pumilum</name>
    <dbReference type="NCBI Taxonomy" id="1766165"/>
    <lineage>
        <taxon>Bacteria</taxon>
        <taxon>Pseudomonadati</taxon>
        <taxon>Pseudomonadota</taxon>
        <taxon>Alphaproteobacteria</taxon>
        <taxon>Rhodospirillales</taxon>
        <taxon>Rhodospirillaceae</taxon>
        <taxon>Marinibaculum</taxon>
    </lineage>
</organism>
<keyword evidence="3" id="KW-0804">Transcription</keyword>
<dbReference type="InterPro" id="IPR018062">
    <property type="entry name" value="HTH_AraC-typ_CS"/>
</dbReference>
<keyword evidence="6" id="KW-1185">Reference proteome</keyword>
<dbReference type="SMART" id="SM00342">
    <property type="entry name" value="HTH_ARAC"/>
    <property type="match status" value="1"/>
</dbReference>
<feature type="domain" description="HTH araC/xylS-type" evidence="4">
    <location>
        <begin position="221"/>
        <end position="322"/>
    </location>
</feature>
<protein>
    <submittedName>
        <fullName evidence="5">Helix-turn-helix domain-containing protein</fullName>
    </submittedName>
</protein>
<proteinExistence type="predicted"/>
<dbReference type="Pfam" id="PF14525">
    <property type="entry name" value="AraC_binding_2"/>
    <property type="match status" value="1"/>
</dbReference>
<evidence type="ECO:0000256" key="2">
    <source>
        <dbReference type="ARBA" id="ARBA00023125"/>
    </source>
</evidence>
<name>A0ABV7L631_9PROT</name>
<evidence type="ECO:0000256" key="3">
    <source>
        <dbReference type="ARBA" id="ARBA00023163"/>
    </source>
</evidence>
<dbReference type="InterPro" id="IPR050204">
    <property type="entry name" value="AraC_XylS_family_regulators"/>
</dbReference>
<dbReference type="InterPro" id="IPR035418">
    <property type="entry name" value="AraC-bd_2"/>
</dbReference>
<dbReference type="Gene3D" id="1.10.10.60">
    <property type="entry name" value="Homeodomain-like"/>
    <property type="match status" value="1"/>
</dbReference>
<dbReference type="InterPro" id="IPR009057">
    <property type="entry name" value="Homeodomain-like_sf"/>
</dbReference>
<dbReference type="Proteomes" id="UP001595528">
    <property type="component" value="Unassembled WGS sequence"/>
</dbReference>
<evidence type="ECO:0000259" key="4">
    <source>
        <dbReference type="PROSITE" id="PS01124"/>
    </source>
</evidence>
<dbReference type="PANTHER" id="PTHR46796">
    <property type="entry name" value="HTH-TYPE TRANSCRIPTIONAL ACTIVATOR RHAS-RELATED"/>
    <property type="match status" value="1"/>
</dbReference>
<dbReference type="PROSITE" id="PS00041">
    <property type="entry name" value="HTH_ARAC_FAMILY_1"/>
    <property type="match status" value="1"/>
</dbReference>
<evidence type="ECO:0000256" key="1">
    <source>
        <dbReference type="ARBA" id="ARBA00023015"/>
    </source>
</evidence>
<reference evidence="6" key="1">
    <citation type="journal article" date="2019" name="Int. J. Syst. Evol. Microbiol.">
        <title>The Global Catalogue of Microorganisms (GCM) 10K type strain sequencing project: providing services to taxonomists for standard genome sequencing and annotation.</title>
        <authorList>
            <consortium name="The Broad Institute Genomics Platform"/>
            <consortium name="The Broad Institute Genome Sequencing Center for Infectious Disease"/>
            <person name="Wu L."/>
            <person name="Ma J."/>
        </authorList>
    </citation>
    <scope>NUCLEOTIDE SEQUENCE [LARGE SCALE GENOMIC DNA]</scope>
    <source>
        <strain evidence="6">KCTC 42964</strain>
    </source>
</reference>
<evidence type="ECO:0000313" key="6">
    <source>
        <dbReference type="Proteomes" id="UP001595528"/>
    </source>
</evidence>
<dbReference type="PROSITE" id="PS01124">
    <property type="entry name" value="HTH_ARAC_FAMILY_2"/>
    <property type="match status" value="1"/>
</dbReference>
<gene>
    <name evidence="5" type="ORF">ACFOGJ_22500</name>
</gene>
<dbReference type="SUPFAM" id="SSF46689">
    <property type="entry name" value="Homeodomain-like"/>
    <property type="match status" value="1"/>
</dbReference>
<dbReference type="InterPro" id="IPR018060">
    <property type="entry name" value="HTH_AraC"/>
</dbReference>
<dbReference type="PRINTS" id="PR00032">
    <property type="entry name" value="HTHARAC"/>
</dbReference>
<dbReference type="InterPro" id="IPR020449">
    <property type="entry name" value="Tscrpt_reg_AraC-type_HTH"/>
</dbReference>
<comment type="caution">
    <text evidence="5">The sequence shown here is derived from an EMBL/GenBank/DDBJ whole genome shotgun (WGS) entry which is preliminary data.</text>
</comment>
<sequence>MQAPGGETNLRQIDVGGVPPERRLQAWADAIYDSYYPVDLTNPAATAFRRGELAIFDLAGARFCMVDCDPMLVDRRRCHIGDGGDYYMLPVPRRQPLELHQGGRQARIAPSDLGMIGTADTYRYLQASPDTLTTLRIEGPMARDRLPLIDDLTARTMAGNAPLVRIFLDFMEAIVAQRTQLSPAEAARLVPQLLDLLALALTAPAAALESDESAVRLAHLRRLYRAIDRHLGEERLGPDFLARDLGLSPRYVQKLLAARGETVSATIRARRMAAARIRLADPARRGHSVATIAYGLGFADPAHFSRLFKAETGLSPRDWRRQRMQGNA</sequence>
<evidence type="ECO:0000313" key="5">
    <source>
        <dbReference type="EMBL" id="MFC3230039.1"/>
    </source>
</evidence>
<accession>A0ABV7L631</accession>
<keyword evidence="2" id="KW-0238">DNA-binding</keyword>